<dbReference type="CDD" id="cd06173">
    <property type="entry name" value="MFS_MefA_like"/>
    <property type="match status" value="1"/>
</dbReference>
<dbReference type="GO" id="GO:0022857">
    <property type="term" value="F:transmembrane transporter activity"/>
    <property type="evidence" value="ECO:0007669"/>
    <property type="project" value="InterPro"/>
</dbReference>
<comment type="subcellular location">
    <subcellularLocation>
        <location evidence="1">Cell membrane</location>
        <topology evidence="1">Multi-pass membrane protein</topology>
    </subcellularLocation>
</comment>
<evidence type="ECO:0000313" key="9">
    <source>
        <dbReference type="EMBL" id="CEI80508.1"/>
    </source>
</evidence>
<dbReference type="Gene3D" id="1.20.1250.20">
    <property type="entry name" value="MFS general substrate transporter like domains"/>
    <property type="match status" value="1"/>
</dbReference>
<dbReference type="SUPFAM" id="SSF103473">
    <property type="entry name" value="MFS general substrate transporter"/>
    <property type="match status" value="1"/>
</dbReference>
<feature type="transmembrane region" description="Helical" evidence="7">
    <location>
        <begin position="371"/>
        <end position="392"/>
    </location>
</feature>
<keyword evidence="2" id="KW-0813">Transport</keyword>
<sequence length="406" mass="44488">MEGTWERWKNTSLLLTGIGVSNLGAWIYLIALNLIVLEMTGSPLAVSVLYILIPLAAMFTNFWAGTMIDRWNQKNMMIGLDVFRAGLIGILPFLDSLLLIYVLVFGINVASAVFEPASIVYMTKLVPKGDRQRFNALRNFINSCGFILGPSIAGALFMVGSPSLAIFINAAALCISAMIILFLPNLHEQGKISDRIDIHSVIQDWKKILAYSGNHKYITLIYILFGGVTVFMTGLDSLEAAFAIEVLLLDESTYGFLVSIAGAGIIAGSLINAMFAKYLKINMLMGLGVIGTPAGYLFFAFSTDFTTAAIGFFLLTFALSFANTGFLTFYQNNIPVEIMGRFSTIFGLIEAACIILLTLIIGIAAEMMDIRLVYIVGSFLFLGLGLFSNMLVQGKKKRKYYQLNEG</sequence>
<evidence type="ECO:0000256" key="1">
    <source>
        <dbReference type="ARBA" id="ARBA00004651"/>
    </source>
</evidence>
<evidence type="ECO:0000259" key="8">
    <source>
        <dbReference type="PROSITE" id="PS50850"/>
    </source>
</evidence>
<feature type="transmembrane region" description="Helical" evidence="7">
    <location>
        <begin position="283"/>
        <end position="302"/>
    </location>
</feature>
<feature type="transmembrane region" description="Helical" evidence="7">
    <location>
        <begin position="43"/>
        <end position="64"/>
    </location>
</feature>
<evidence type="ECO:0000256" key="2">
    <source>
        <dbReference type="ARBA" id="ARBA00022448"/>
    </source>
</evidence>
<dbReference type="Proteomes" id="UP000040453">
    <property type="component" value="Unassembled WGS sequence"/>
</dbReference>
<feature type="transmembrane region" description="Helical" evidence="7">
    <location>
        <begin position="140"/>
        <end position="158"/>
    </location>
</feature>
<gene>
    <name evidence="9" type="ORF">BN997_00312</name>
</gene>
<dbReference type="STRING" id="545501.BN997_00312"/>
<evidence type="ECO:0000256" key="3">
    <source>
        <dbReference type="ARBA" id="ARBA00022475"/>
    </source>
</evidence>
<evidence type="ECO:0000256" key="6">
    <source>
        <dbReference type="ARBA" id="ARBA00023136"/>
    </source>
</evidence>
<dbReference type="EMBL" id="CDGG01000001">
    <property type="protein sequence ID" value="CEI80508.1"/>
    <property type="molecule type" value="Genomic_DNA"/>
</dbReference>
<organism evidence="9 10">
    <name type="scientific">Oceanobacillus oncorhynchi</name>
    <dbReference type="NCBI Taxonomy" id="545501"/>
    <lineage>
        <taxon>Bacteria</taxon>
        <taxon>Bacillati</taxon>
        <taxon>Bacillota</taxon>
        <taxon>Bacilli</taxon>
        <taxon>Bacillales</taxon>
        <taxon>Bacillaceae</taxon>
        <taxon>Oceanobacillus</taxon>
    </lineage>
</organism>
<dbReference type="RefSeq" id="WP_042529020.1">
    <property type="nucleotide sequence ID" value="NZ_CDGG01000001.1"/>
</dbReference>
<feature type="transmembrane region" description="Helical" evidence="7">
    <location>
        <begin position="342"/>
        <end position="365"/>
    </location>
</feature>
<keyword evidence="4 7" id="KW-0812">Transmembrane</keyword>
<protein>
    <submittedName>
        <fullName evidence="9">Enterobactin exporter EntS</fullName>
    </submittedName>
</protein>
<feature type="transmembrane region" description="Helical" evidence="7">
    <location>
        <begin position="217"/>
        <end position="235"/>
    </location>
</feature>
<proteinExistence type="predicted"/>
<dbReference type="PROSITE" id="PS50850">
    <property type="entry name" value="MFS"/>
    <property type="match status" value="1"/>
</dbReference>
<dbReference type="InterPro" id="IPR020846">
    <property type="entry name" value="MFS_dom"/>
</dbReference>
<dbReference type="InterPro" id="IPR036259">
    <property type="entry name" value="MFS_trans_sf"/>
</dbReference>
<dbReference type="PANTHER" id="PTHR23513">
    <property type="entry name" value="INTEGRAL MEMBRANE EFFLUX PROTEIN-RELATED"/>
    <property type="match status" value="1"/>
</dbReference>
<evidence type="ECO:0000256" key="7">
    <source>
        <dbReference type="SAM" id="Phobius"/>
    </source>
</evidence>
<keyword evidence="5 7" id="KW-1133">Transmembrane helix</keyword>
<feature type="transmembrane region" description="Helical" evidence="7">
    <location>
        <begin position="12"/>
        <end position="37"/>
    </location>
</feature>
<dbReference type="InterPro" id="IPR011701">
    <property type="entry name" value="MFS"/>
</dbReference>
<dbReference type="Pfam" id="PF07690">
    <property type="entry name" value="MFS_1"/>
    <property type="match status" value="1"/>
</dbReference>
<dbReference type="InterPro" id="IPR022324">
    <property type="entry name" value="Bacilysin_exporter_BacE_put"/>
</dbReference>
<dbReference type="PRINTS" id="PR01988">
    <property type="entry name" value="EXPORTERBACE"/>
</dbReference>
<feature type="transmembrane region" description="Helical" evidence="7">
    <location>
        <begin position="100"/>
        <end position="120"/>
    </location>
</feature>
<dbReference type="GO" id="GO:0005886">
    <property type="term" value="C:plasma membrane"/>
    <property type="evidence" value="ECO:0007669"/>
    <property type="project" value="UniProtKB-SubCell"/>
</dbReference>
<dbReference type="PANTHER" id="PTHR23513:SF6">
    <property type="entry name" value="MAJOR FACILITATOR SUPERFAMILY ASSOCIATED DOMAIN-CONTAINING PROTEIN"/>
    <property type="match status" value="1"/>
</dbReference>
<reference evidence="9 10" key="1">
    <citation type="submission" date="2014-11" db="EMBL/GenBank/DDBJ databases">
        <authorList>
            <person name="Urmite Genomes Urmite Genomes"/>
        </authorList>
    </citation>
    <scope>NUCLEOTIDE SEQUENCE [LARGE SCALE GENOMIC DNA]</scope>
    <source>
        <strain evidence="9 10">Oc5</strain>
    </source>
</reference>
<keyword evidence="10" id="KW-1185">Reference proteome</keyword>
<evidence type="ECO:0000256" key="5">
    <source>
        <dbReference type="ARBA" id="ARBA00022989"/>
    </source>
</evidence>
<dbReference type="OrthoDB" id="2156306at2"/>
<feature type="transmembrane region" description="Helical" evidence="7">
    <location>
        <begin position="308"/>
        <end position="330"/>
    </location>
</feature>
<feature type="transmembrane region" description="Helical" evidence="7">
    <location>
        <begin position="255"/>
        <end position="276"/>
    </location>
</feature>
<dbReference type="AlphaFoldDB" id="A0A0A1MBR4"/>
<keyword evidence="6 7" id="KW-0472">Membrane</keyword>
<keyword evidence="3" id="KW-1003">Cell membrane</keyword>
<feature type="domain" description="Major facilitator superfamily (MFS) profile" evidence="8">
    <location>
        <begin position="10"/>
        <end position="395"/>
    </location>
</feature>
<name>A0A0A1MBR4_9BACI</name>
<accession>A0A0A1MBR4</accession>
<evidence type="ECO:0000256" key="4">
    <source>
        <dbReference type="ARBA" id="ARBA00022692"/>
    </source>
</evidence>
<feature type="transmembrane region" description="Helical" evidence="7">
    <location>
        <begin position="164"/>
        <end position="183"/>
    </location>
</feature>
<evidence type="ECO:0000313" key="10">
    <source>
        <dbReference type="Proteomes" id="UP000040453"/>
    </source>
</evidence>